<protein>
    <recommendedName>
        <fullName evidence="7">Transcriptional regulatory protein</fullName>
    </recommendedName>
</protein>
<dbReference type="InterPro" id="IPR002876">
    <property type="entry name" value="Transcrip_reg_TACO1-like"/>
</dbReference>
<evidence type="ECO:0000256" key="2">
    <source>
        <dbReference type="ARBA" id="ARBA00008724"/>
    </source>
</evidence>
<dbReference type="OrthoDB" id="2017544at2759"/>
<evidence type="ECO:0008006" key="7">
    <source>
        <dbReference type="Google" id="ProtNLM"/>
    </source>
</evidence>
<dbReference type="InterPro" id="IPR029072">
    <property type="entry name" value="YebC-like"/>
</dbReference>
<dbReference type="STRING" id="765440.A0A0C3B3U4"/>
<name>A0A0C3B3U4_PILCF</name>
<dbReference type="Gene3D" id="1.10.10.200">
    <property type="match status" value="1"/>
</dbReference>
<comment type="similarity">
    <text evidence="2">Belongs to the TACO1 family.</text>
</comment>
<evidence type="ECO:0000259" key="3">
    <source>
        <dbReference type="Pfam" id="PF01709"/>
    </source>
</evidence>
<evidence type="ECO:0000313" key="6">
    <source>
        <dbReference type="Proteomes" id="UP000054166"/>
    </source>
</evidence>
<accession>A0A0C3B3U4</accession>
<dbReference type="Proteomes" id="UP000054166">
    <property type="component" value="Unassembled WGS sequence"/>
</dbReference>
<dbReference type="Pfam" id="PF01709">
    <property type="entry name" value="Transcrip_reg"/>
    <property type="match status" value="1"/>
</dbReference>
<gene>
    <name evidence="5" type="ORF">PILCRDRAFT_822165</name>
</gene>
<dbReference type="EMBL" id="KN833002">
    <property type="protein sequence ID" value="KIM80868.1"/>
    <property type="molecule type" value="Genomic_DNA"/>
</dbReference>
<dbReference type="InterPro" id="IPR048300">
    <property type="entry name" value="TACO1_YebC-like_2nd/3rd_dom"/>
</dbReference>
<sequence>MMPLSFFRRSLSVSAIQLSGHNKWSKIKTKKGLEDIRRSQVYSKASRDIVVAVRNGGSTDPEKNATLAAALRAAKVSGVPKDNIERALARASGGKDKGSQLITYEALAHGVVGVIIESLTDNNARTLSKIREILKSHSAQFASVAFQFQRKGYVKVALDRGDDFSDRMERLIETALESTAEDFEEVDSSNDSAEIVFTCPPNSLATLTSAVAASGLSREVLASELVYTPSGENALPDETMEARIADLVEDLEEQEDTLRVWTTLDT</sequence>
<comment type="subcellular location">
    <subcellularLocation>
        <location evidence="1">Mitochondrion</location>
    </subcellularLocation>
</comment>
<dbReference type="SUPFAM" id="SSF75625">
    <property type="entry name" value="YebC-like"/>
    <property type="match status" value="1"/>
</dbReference>
<feature type="domain" description="TACO1/YebC-like N-terminal" evidence="4">
    <location>
        <begin position="22"/>
        <end position="94"/>
    </location>
</feature>
<reference evidence="5 6" key="1">
    <citation type="submission" date="2014-04" db="EMBL/GenBank/DDBJ databases">
        <authorList>
            <consortium name="DOE Joint Genome Institute"/>
            <person name="Kuo A."/>
            <person name="Tarkka M."/>
            <person name="Buscot F."/>
            <person name="Kohler A."/>
            <person name="Nagy L.G."/>
            <person name="Floudas D."/>
            <person name="Copeland A."/>
            <person name="Barry K.W."/>
            <person name="Cichocki N."/>
            <person name="Veneault-Fourrey C."/>
            <person name="LaButti K."/>
            <person name="Lindquist E.A."/>
            <person name="Lipzen A."/>
            <person name="Lundell T."/>
            <person name="Morin E."/>
            <person name="Murat C."/>
            <person name="Sun H."/>
            <person name="Tunlid A."/>
            <person name="Henrissat B."/>
            <person name="Grigoriev I.V."/>
            <person name="Hibbett D.S."/>
            <person name="Martin F."/>
            <person name="Nordberg H.P."/>
            <person name="Cantor M.N."/>
            <person name="Hua S.X."/>
        </authorList>
    </citation>
    <scope>NUCLEOTIDE SEQUENCE [LARGE SCALE GENOMIC DNA]</scope>
    <source>
        <strain evidence="5 6">F 1598</strain>
    </source>
</reference>
<dbReference type="GO" id="GO:0005739">
    <property type="term" value="C:mitochondrion"/>
    <property type="evidence" value="ECO:0007669"/>
    <property type="project" value="UniProtKB-SubCell"/>
</dbReference>
<dbReference type="PANTHER" id="PTHR12532:SF0">
    <property type="entry name" value="TRANSLATIONAL ACTIVATOR OF CYTOCHROME C OXIDASE 1"/>
    <property type="match status" value="1"/>
</dbReference>
<dbReference type="FunCoup" id="A0A0C3B3U4">
    <property type="interactions" value="234"/>
</dbReference>
<proteinExistence type="inferred from homology"/>
<dbReference type="Pfam" id="PF20772">
    <property type="entry name" value="TACO1_YebC_N"/>
    <property type="match status" value="1"/>
</dbReference>
<organism evidence="5 6">
    <name type="scientific">Piloderma croceum (strain F 1598)</name>
    <dbReference type="NCBI Taxonomy" id="765440"/>
    <lineage>
        <taxon>Eukaryota</taxon>
        <taxon>Fungi</taxon>
        <taxon>Dikarya</taxon>
        <taxon>Basidiomycota</taxon>
        <taxon>Agaricomycotina</taxon>
        <taxon>Agaricomycetes</taxon>
        <taxon>Agaricomycetidae</taxon>
        <taxon>Atheliales</taxon>
        <taxon>Atheliaceae</taxon>
        <taxon>Piloderma</taxon>
    </lineage>
</organism>
<dbReference type="InterPro" id="IPR017856">
    <property type="entry name" value="Integrase-like_N"/>
</dbReference>
<feature type="domain" description="TACO1/YebC-like second and third" evidence="3">
    <location>
        <begin position="102"/>
        <end position="263"/>
    </location>
</feature>
<dbReference type="FunFam" id="1.10.10.200:FF:000002">
    <property type="entry name" value="Probable transcriptional regulatory protein CLM62_37755"/>
    <property type="match status" value="1"/>
</dbReference>
<dbReference type="HOGENOM" id="CLU_062974_1_0_1"/>
<keyword evidence="6" id="KW-1185">Reference proteome</keyword>
<dbReference type="InterPro" id="IPR026564">
    <property type="entry name" value="Transcrip_reg_TACO1-like_dom3"/>
</dbReference>
<evidence type="ECO:0000313" key="5">
    <source>
        <dbReference type="EMBL" id="KIM80868.1"/>
    </source>
</evidence>
<dbReference type="Gene3D" id="3.30.70.980">
    <property type="match status" value="2"/>
</dbReference>
<dbReference type="InParanoid" id="A0A0C3B3U4"/>
<dbReference type="HAMAP" id="MF_00693">
    <property type="entry name" value="Transcrip_reg_TACO1"/>
    <property type="match status" value="1"/>
</dbReference>
<dbReference type="PANTHER" id="PTHR12532">
    <property type="entry name" value="TRANSLATIONAL ACTIVATOR OF CYTOCHROME C OXIDASE 1"/>
    <property type="match status" value="1"/>
</dbReference>
<evidence type="ECO:0000259" key="4">
    <source>
        <dbReference type="Pfam" id="PF20772"/>
    </source>
</evidence>
<dbReference type="AlphaFoldDB" id="A0A0C3B3U4"/>
<dbReference type="InterPro" id="IPR049083">
    <property type="entry name" value="TACO1_YebC_N"/>
</dbReference>
<reference evidence="6" key="2">
    <citation type="submission" date="2015-01" db="EMBL/GenBank/DDBJ databases">
        <title>Evolutionary Origins and Diversification of the Mycorrhizal Mutualists.</title>
        <authorList>
            <consortium name="DOE Joint Genome Institute"/>
            <consortium name="Mycorrhizal Genomics Consortium"/>
            <person name="Kohler A."/>
            <person name="Kuo A."/>
            <person name="Nagy L.G."/>
            <person name="Floudas D."/>
            <person name="Copeland A."/>
            <person name="Barry K.W."/>
            <person name="Cichocki N."/>
            <person name="Veneault-Fourrey C."/>
            <person name="LaButti K."/>
            <person name="Lindquist E.A."/>
            <person name="Lipzen A."/>
            <person name="Lundell T."/>
            <person name="Morin E."/>
            <person name="Murat C."/>
            <person name="Riley R."/>
            <person name="Ohm R."/>
            <person name="Sun H."/>
            <person name="Tunlid A."/>
            <person name="Henrissat B."/>
            <person name="Grigoriev I.V."/>
            <person name="Hibbett D.S."/>
            <person name="Martin F."/>
        </authorList>
    </citation>
    <scope>NUCLEOTIDE SEQUENCE [LARGE SCALE GENOMIC DNA]</scope>
    <source>
        <strain evidence="6">F 1598</strain>
    </source>
</reference>
<evidence type="ECO:0000256" key="1">
    <source>
        <dbReference type="ARBA" id="ARBA00004173"/>
    </source>
</evidence>